<dbReference type="EMBL" id="GBRH01264566">
    <property type="protein sequence ID" value="JAD33329.1"/>
    <property type="molecule type" value="Transcribed_RNA"/>
</dbReference>
<dbReference type="AlphaFoldDB" id="A0A0A8Z1N8"/>
<accession>A0A0A8Z1N8</accession>
<proteinExistence type="predicted"/>
<evidence type="ECO:0000313" key="1">
    <source>
        <dbReference type="EMBL" id="JAD33329.1"/>
    </source>
</evidence>
<sequence length="74" mass="8501">MPSSSFTNQPSSPSLRVQVNSRLLRHLFTKPGLYRKCGRRYILQGTYIKVIELGESPQFLQSTLFTVNMGWKPI</sequence>
<organism evidence="1">
    <name type="scientific">Arundo donax</name>
    <name type="common">Giant reed</name>
    <name type="synonym">Donax arundinaceus</name>
    <dbReference type="NCBI Taxonomy" id="35708"/>
    <lineage>
        <taxon>Eukaryota</taxon>
        <taxon>Viridiplantae</taxon>
        <taxon>Streptophyta</taxon>
        <taxon>Embryophyta</taxon>
        <taxon>Tracheophyta</taxon>
        <taxon>Spermatophyta</taxon>
        <taxon>Magnoliopsida</taxon>
        <taxon>Liliopsida</taxon>
        <taxon>Poales</taxon>
        <taxon>Poaceae</taxon>
        <taxon>PACMAD clade</taxon>
        <taxon>Arundinoideae</taxon>
        <taxon>Arundineae</taxon>
        <taxon>Arundo</taxon>
    </lineage>
</organism>
<name>A0A0A8Z1N8_ARUDO</name>
<protein>
    <submittedName>
        <fullName evidence="1">Uncharacterized protein</fullName>
    </submittedName>
</protein>
<reference evidence="1" key="1">
    <citation type="submission" date="2014-09" db="EMBL/GenBank/DDBJ databases">
        <authorList>
            <person name="Magalhaes I.L.F."/>
            <person name="Oliveira U."/>
            <person name="Santos F.R."/>
            <person name="Vidigal T.H.D.A."/>
            <person name="Brescovit A.D."/>
            <person name="Santos A.J."/>
        </authorList>
    </citation>
    <scope>NUCLEOTIDE SEQUENCE</scope>
    <source>
        <tissue evidence="1">Shoot tissue taken approximately 20 cm above the soil surface</tissue>
    </source>
</reference>
<reference evidence="1" key="2">
    <citation type="journal article" date="2015" name="Data Brief">
        <title>Shoot transcriptome of the giant reed, Arundo donax.</title>
        <authorList>
            <person name="Barrero R.A."/>
            <person name="Guerrero F.D."/>
            <person name="Moolhuijzen P."/>
            <person name="Goolsby J.A."/>
            <person name="Tidwell J."/>
            <person name="Bellgard S.E."/>
            <person name="Bellgard M.I."/>
        </authorList>
    </citation>
    <scope>NUCLEOTIDE SEQUENCE</scope>
    <source>
        <tissue evidence="1">Shoot tissue taken approximately 20 cm above the soil surface</tissue>
    </source>
</reference>